<dbReference type="GO" id="GO:0006281">
    <property type="term" value="P:DNA repair"/>
    <property type="evidence" value="ECO:0007669"/>
    <property type="project" value="UniProtKB-KW"/>
</dbReference>
<evidence type="ECO:0000256" key="6">
    <source>
        <dbReference type="ARBA" id="ARBA00022839"/>
    </source>
</evidence>
<evidence type="ECO:0000259" key="11">
    <source>
        <dbReference type="PROSITE" id="PS51217"/>
    </source>
</evidence>
<keyword evidence="4" id="KW-0378">Hydrolase</keyword>
<keyword evidence="8" id="KW-0238">DNA-binding</keyword>
<evidence type="ECO:0000256" key="4">
    <source>
        <dbReference type="ARBA" id="ARBA00022801"/>
    </source>
</evidence>
<dbReference type="PANTHER" id="PTHR30591">
    <property type="entry name" value="RECBCD ENZYME SUBUNIT RECC"/>
    <property type="match status" value="1"/>
</dbReference>
<dbReference type="PROSITE" id="PS51217">
    <property type="entry name" value="UVRD_HELICASE_CTER"/>
    <property type="match status" value="1"/>
</dbReference>
<evidence type="ECO:0000256" key="8">
    <source>
        <dbReference type="ARBA" id="ARBA00023125"/>
    </source>
</evidence>
<dbReference type="Gene3D" id="3.90.320.10">
    <property type="match status" value="1"/>
</dbReference>
<proteinExistence type="predicted"/>
<sequence>MSTLQFVFGASGSGKTEFCIRKALEEAGKDLNHNVYYLVPEQDTLAMQKRIVMHENNKGKGIINLDVLSFQRLYYASFSHRNKPVPKALDEMGKVMVLSLVAEKYNRNLHYFQGEIDKPGFLEEAKSLISECMQYGISPENLSNCALKSVKKLTGAKLHDMALLYAGFLNWLLEHGKYTEEGIQDLALEQVLQDPNYKNATFLLDGFTGFTVSELRCLEILMEGENNILISLEIRSREEGNLYEKGDMSSLFYLTKDAVKEVEELALKLNVKVLPAINVNLYDSISGERRKEGEVYPRFEKIPALQKICDDYAYGKAEVERASRGQEKRDVKSFEKTEQEEEQKEKQIRPFGITLRECPNILREVEEAAVEIRALVKDEGYRYRDIAVIVPDSESYRDILFRKWKDLEIPFFLEEDIKLMDSPYGKVLRSALLVLEKGFLFDTVFRYLRAFPYRGAGEEELVDRWENIARERGLKGLPAFSSLLKPEEDETEEEKEERTYKKKVEDYQAYWDLTCLFTFYERNRKSAEKGLVLKDRIDSLSELLEKTDLENRLLESLSFLSEEGMENREESFEKSIGIILEMMEKMRESLGEISISKKSFGKLFDLAFSLEKLRQIPATLDQVVVGDLRRSRFHNPKAFLFLGLSSEFLPKGMGKKIIFTEKEREFLRESGYRLSPLSWEESYIEKYYVYKAFLTPKERLYLSYPRTLRNGKSGKASPYLKELFPLFPDLKIIYSGKEKLPIYNGKRALEELVEELPKQCTGNSLFLQKEEILHRFKTESFRLLQYLWNREEYREAVERILKGIFFENTEERISKEMSLALYGEILKGSVSRMEVFYSCPYAHFLQYGLNLKDRKTSEVQAFTIGNLYHRMLELFFKKLMRRKDMEEAFGEKLEEILNEVLEELWQDPEFSLFLSGGRNEYLRMKLQKNGRRILWALGKQLLGGDFRPKAVEEEFKMEEEGLQLRGRIDRVDEYLSEDRKTLFLKVIDYKSGKKAFSLKNLFAGLDLQLPLYMDYVLQREKEKNPNREVLPSALFYFTMENPVIPYDKDSDPDKERLKAFKPSGLVNFSEESLSHLEKREEESLLLPVQCKNGEVEEKGAAVSSEKLEALLAFAKKEMLEGAKRIKEGEKGISPIRKEGDITSCSYCPYHSICGFDEDIPNFRYRSPDSRTDEELWEEILKKTEEEIEESDTGEEKTLIRAKDAKNIETRKEDGDE</sequence>
<dbReference type="Proteomes" id="UP000003527">
    <property type="component" value="Unassembled WGS sequence"/>
</dbReference>
<dbReference type="GO" id="GO:0006310">
    <property type="term" value="P:DNA recombination"/>
    <property type="evidence" value="ECO:0007669"/>
    <property type="project" value="TreeGrafter"/>
</dbReference>
<dbReference type="HOGENOM" id="CLU_007838_0_0_9"/>
<keyword evidence="1" id="KW-0540">Nuclease</keyword>
<dbReference type="GO" id="GO:0004386">
    <property type="term" value="F:helicase activity"/>
    <property type="evidence" value="ECO:0007669"/>
    <property type="project" value="UniProtKB-KW"/>
</dbReference>
<evidence type="ECO:0000256" key="2">
    <source>
        <dbReference type="ARBA" id="ARBA00022741"/>
    </source>
</evidence>
<dbReference type="GO" id="GO:0005524">
    <property type="term" value="F:ATP binding"/>
    <property type="evidence" value="ECO:0007669"/>
    <property type="project" value="UniProtKB-KW"/>
</dbReference>
<organism evidence="12 13">
    <name type="scientific">Oribacterium asaccharolyticum ACB7</name>
    <dbReference type="NCBI Taxonomy" id="796944"/>
    <lineage>
        <taxon>Bacteria</taxon>
        <taxon>Bacillati</taxon>
        <taxon>Bacillota</taxon>
        <taxon>Clostridia</taxon>
        <taxon>Lachnospirales</taxon>
        <taxon>Lachnospiraceae</taxon>
        <taxon>Oribacterium</taxon>
    </lineage>
</organism>
<comment type="caution">
    <text evidence="12">The sequence shown here is derived from an EMBL/GenBank/DDBJ whole genome shotgun (WGS) entry which is preliminary data.</text>
</comment>
<dbReference type="SUPFAM" id="SSF52540">
    <property type="entry name" value="P-loop containing nucleoside triphosphate hydrolases"/>
    <property type="match status" value="1"/>
</dbReference>
<evidence type="ECO:0000256" key="9">
    <source>
        <dbReference type="ARBA" id="ARBA00023204"/>
    </source>
</evidence>
<accession>G9WTG4</accession>
<dbReference type="GO" id="GO:0003677">
    <property type="term" value="F:DNA binding"/>
    <property type="evidence" value="ECO:0007669"/>
    <property type="project" value="UniProtKB-KW"/>
</dbReference>
<keyword evidence="9" id="KW-0234">DNA repair</keyword>
<evidence type="ECO:0000313" key="12">
    <source>
        <dbReference type="EMBL" id="EHL12487.1"/>
    </source>
</evidence>
<dbReference type="Pfam" id="PF21445">
    <property type="entry name" value="ADDB_N"/>
    <property type="match status" value="1"/>
</dbReference>
<evidence type="ECO:0000256" key="7">
    <source>
        <dbReference type="ARBA" id="ARBA00022840"/>
    </source>
</evidence>
<dbReference type="RefSeq" id="WP_009536132.1">
    <property type="nucleotide sequence ID" value="NZ_JH414504.1"/>
</dbReference>
<keyword evidence="5" id="KW-0347">Helicase</keyword>
<keyword evidence="2" id="KW-0547">Nucleotide-binding</keyword>
<dbReference type="AlphaFoldDB" id="G9WTG4"/>
<keyword evidence="6" id="KW-0269">Exonuclease</keyword>
<dbReference type="Pfam" id="PF12705">
    <property type="entry name" value="PDDEXK_1"/>
    <property type="match status" value="1"/>
</dbReference>
<dbReference type="InterPro" id="IPR011604">
    <property type="entry name" value="PDDEXK-like_dom_sf"/>
</dbReference>
<dbReference type="InterPro" id="IPR027417">
    <property type="entry name" value="P-loop_NTPase"/>
</dbReference>
<keyword evidence="13" id="KW-1185">Reference proteome</keyword>
<evidence type="ECO:0000256" key="1">
    <source>
        <dbReference type="ARBA" id="ARBA00022722"/>
    </source>
</evidence>
<dbReference type="InterPro" id="IPR014017">
    <property type="entry name" value="DNA_helicase_UvrD-like_C"/>
</dbReference>
<dbReference type="EMBL" id="AFZD01000015">
    <property type="protein sequence ID" value="EHL12487.1"/>
    <property type="molecule type" value="Genomic_DNA"/>
</dbReference>
<dbReference type="GO" id="GO:0004527">
    <property type="term" value="F:exonuclease activity"/>
    <property type="evidence" value="ECO:0007669"/>
    <property type="project" value="UniProtKB-KW"/>
</dbReference>
<feature type="domain" description="UvrD-like helicase C-terminal" evidence="11">
    <location>
        <begin position="317"/>
        <end position="577"/>
    </location>
</feature>
<dbReference type="PANTHER" id="PTHR30591:SF1">
    <property type="entry name" value="RECBCD ENZYME SUBUNIT RECC"/>
    <property type="match status" value="1"/>
</dbReference>
<keyword evidence="7" id="KW-0067">ATP-binding</keyword>
<evidence type="ECO:0000256" key="3">
    <source>
        <dbReference type="ARBA" id="ARBA00022763"/>
    </source>
</evidence>
<name>G9WTG4_9FIRM</name>
<feature type="compositionally biased region" description="Basic and acidic residues" evidence="10">
    <location>
        <begin position="1193"/>
        <end position="1216"/>
    </location>
</feature>
<evidence type="ECO:0000256" key="5">
    <source>
        <dbReference type="ARBA" id="ARBA00022806"/>
    </source>
</evidence>
<reference evidence="12 13" key="1">
    <citation type="submission" date="2011-08" db="EMBL/GenBank/DDBJ databases">
        <title>The Genome Sequence of Oribacterium sp. ACB7.</title>
        <authorList>
            <consortium name="The Broad Institute Genome Sequencing Platform"/>
            <person name="Earl A."/>
            <person name="Ward D."/>
            <person name="Feldgarden M."/>
            <person name="Gevers D."/>
            <person name="Sizova M."/>
            <person name="Hazen A."/>
            <person name="Epstein S."/>
            <person name="Young S.K."/>
            <person name="Zeng Q."/>
            <person name="Gargeya S."/>
            <person name="Fitzgerald M."/>
            <person name="Haas B."/>
            <person name="Abouelleil A."/>
            <person name="Alvarado L."/>
            <person name="Arachchi H.M."/>
            <person name="Berlin A."/>
            <person name="Brown A."/>
            <person name="Chapman S.B."/>
            <person name="Chen Z."/>
            <person name="Dunbar C."/>
            <person name="Freedman E."/>
            <person name="Gearin G."/>
            <person name="Gellesch M."/>
            <person name="Goldberg J."/>
            <person name="Griggs A."/>
            <person name="Gujja S."/>
            <person name="Heiman D."/>
            <person name="Howarth C."/>
            <person name="Larson L."/>
            <person name="Lui A."/>
            <person name="MacDonald P.J.P."/>
            <person name="Montmayeur A."/>
            <person name="Murphy C."/>
            <person name="Neiman D."/>
            <person name="Pearson M."/>
            <person name="Priest M."/>
            <person name="Roberts A."/>
            <person name="Saif S."/>
            <person name="Shea T."/>
            <person name="Shenoy N."/>
            <person name="Sisk P."/>
            <person name="Stolte C."/>
            <person name="Sykes S."/>
            <person name="Wortman J."/>
            <person name="Nusbaum C."/>
            <person name="Birren B."/>
        </authorList>
    </citation>
    <scope>NUCLEOTIDE SEQUENCE [LARGE SCALE GENOMIC DNA]</scope>
    <source>
        <strain evidence="12 13">ACB7</strain>
    </source>
</reference>
<dbReference type="PATRIC" id="fig|796944.3.peg.908"/>
<dbReference type="Gene3D" id="3.40.50.300">
    <property type="entry name" value="P-loop containing nucleotide triphosphate hydrolases"/>
    <property type="match status" value="3"/>
</dbReference>
<dbReference type="InterPro" id="IPR038726">
    <property type="entry name" value="PDDEXK_AddAB-type"/>
</dbReference>
<feature type="region of interest" description="Disordered" evidence="10">
    <location>
        <begin position="1183"/>
        <end position="1216"/>
    </location>
</feature>
<evidence type="ECO:0000313" key="13">
    <source>
        <dbReference type="Proteomes" id="UP000003527"/>
    </source>
</evidence>
<evidence type="ECO:0000256" key="10">
    <source>
        <dbReference type="SAM" id="MobiDB-lite"/>
    </source>
</evidence>
<protein>
    <recommendedName>
        <fullName evidence="11">UvrD-like helicase C-terminal domain-containing protein</fullName>
    </recommendedName>
</protein>
<gene>
    <name evidence="12" type="ORF">HMPREF9624_00198</name>
</gene>
<keyword evidence="3" id="KW-0227">DNA damage</keyword>
<dbReference type="InterPro" id="IPR049035">
    <property type="entry name" value="ADDB_N"/>
</dbReference>